<organism evidence="2 3">
    <name type="scientific">Actinoplanes derwentensis</name>
    <dbReference type="NCBI Taxonomy" id="113562"/>
    <lineage>
        <taxon>Bacteria</taxon>
        <taxon>Bacillati</taxon>
        <taxon>Actinomycetota</taxon>
        <taxon>Actinomycetes</taxon>
        <taxon>Micromonosporales</taxon>
        <taxon>Micromonosporaceae</taxon>
        <taxon>Actinoplanes</taxon>
    </lineage>
</organism>
<keyword evidence="3" id="KW-1185">Reference proteome</keyword>
<reference evidence="2 3" key="1">
    <citation type="submission" date="2016-10" db="EMBL/GenBank/DDBJ databases">
        <authorList>
            <person name="de Groot N.N."/>
        </authorList>
    </citation>
    <scope>NUCLEOTIDE SEQUENCE [LARGE SCALE GENOMIC DNA]</scope>
    <source>
        <strain evidence="2 3">DSM 43941</strain>
    </source>
</reference>
<accession>A0A1H1QVC7</accession>
<name>A0A1H1QVC7_9ACTN</name>
<dbReference type="Pfam" id="PF25148">
    <property type="entry name" value="DUF7824"/>
    <property type="match status" value="1"/>
</dbReference>
<sequence>MSLTWETLEGLAGKDHGAGIVRLLTGATEAERLAVFKAVEAGIKGADPSAWWRDQINPAGAFAIAVLGTAPTAQKAAALLTRRNLRDQWRWMPVGYMLDVAAAREVDWLGDLGHRLAQRLSTRDVWDSSEFDFTAAFMRAGGVEPPVTESVVKGWLAGLIRPRGKRVPPLTMRLRDDPYLDLLLPSVFEIDGLGADIFNAAWSDGSDNPGSVTRFPGAVAALVAEGRLERKTVLAATVDRLARGDRPNALRPFVVLHETLAPTVDEIAEYSPDYHQLLAEAPGPIAALAQTALRTLDDSGRLDPETLLDASVPMLVRKEKTLVKAQIAWLERLARREPGQAGAIYETIAAAFGHPALDIQERALTLIAKQLPGLDPGSAARIAGESSMLAGDLTARAAEIFGTTVAAGSAPVAPVVLVPVETPLMPPPITTAAELAEELVILLHDQTGVRWERVLAAVVTLHAGGRRAELAGALAPILDRHSGWFDTNRWNSGSPFHGLGTAIRMSTDPPRHDTGHQQLYSSVRIAWQEGRRGGGSSKLSASPTGVLALRAAEIAVHINGSMMPMLVATPTHTNGSINPAVLLERLTRAEAEGWQPWQFDLEQALLRLPRTGVPAGIPVAAGQLTSPAGRQFAQWLDSGGLPDPVSEPFEQLGEKNESGAFTWDAPVPRRMGARLTPARDGGLRLERQLLTHQPKRHPEWSPDDFMGVHSVLTMVLPHHREVAAAWALGDLGSLADQGRKEHGALLPLLAECTGPVGPALAYGLAYGLGAKHEQDRVAAVDAFLTLAATPEPFAAAVGAALADLCADSTVKLSRVTPALADAHRAGASTAVWELLTTVLPPLLATRLRAVPDLLELATQVAVALGPHARSTEIPGLAEVAALPGTSRLVQESKRLHTTLAGPA</sequence>
<feature type="domain" description="DUF7824" evidence="1">
    <location>
        <begin position="558"/>
        <end position="624"/>
    </location>
</feature>
<dbReference type="AlphaFoldDB" id="A0A1H1QVC7"/>
<dbReference type="OrthoDB" id="3245799at2"/>
<proteinExistence type="predicted"/>
<dbReference type="Proteomes" id="UP000198688">
    <property type="component" value="Chromosome I"/>
</dbReference>
<gene>
    <name evidence="2" type="ORF">SAMN04489716_0411</name>
</gene>
<evidence type="ECO:0000313" key="2">
    <source>
        <dbReference type="EMBL" id="SDS27404.1"/>
    </source>
</evidence>
<protein>
    <recommendedName>
        <fullName evidence="1">DUF7824 domain-containing protein</fullName>
    </recommendedName>
</protein>
<evidence type="ECO:0000259" key="1">
    <source>
        <dbReference type="Pfam" id="PF25148"/>
    </source>
</evidence>
<dbReference type="InterPro" id="IPR056726">
    <property type="entry name" value="DUF7824"/>
</dbReference>
<dbReference type="RefSeq" id="WP_092541063.1">
    <property type="nucleotide sequence ID" value="NZ_BOMJ01000040.1"/>
</dbReference>
<dbReference type="EMBL" id="LT629758">
    <property type="protein sequence ID" value="SDS27404.1"/>
    <property type="molecule type" value="Genomic_DNA"/>
</dbReference>
<evidence type="ECO:0000313" key="3">
    <source>
        <dbReference type="Proteomes" id="UP000198688"/>
    </source>
</evidence>
<dbReference type="STRING" id="113562.SAMN04489716_0411"/>